<keyword evidence="1" id="KW-0812">Transmembrane</keyword>
<feature type="domain" description="Type II secretion system protein GspB C-terminal" evidence="2">
    <location>
        <begin position="199"/>
        <end position="253"/>
    </location>
</feature>
<reference evidence="3 4" key="1">
    <citation type="submission" date="2023-01" db="EMBL/GenBank/DDBJ databases">
        <title>Pseudomonas SA3-5T sp. nov., isolated from tidal flat sediment.</title>
        <authorList>
            <person name="Kim H.S."/>
            <person name="Kim J.-S."/>
            <person name="Suh M.K."/>
            <person name="Eom M.K."/>
            <person name="Lee J.-S."/>
        </authorList>
    </citation>
    <scope>NUCLEOTIDE SEQUENCE [LARGE SCALE GENOMIC DNA]</scope>
    <source>
        <strain evidence="3 4">SA3-5</strain>
    </source>
</reference>
<feature type="transmembrane region" description="Helical" evidence="1">
    <location>
        <begin position="41"/>
        <end position="62"/>
    </location>
</feature>
<name>A0ABT4XFF4_9PSED</name>
<evidence type="ECO:0000259" key="2">
    <source>
        <dbReference type="Pfam" id="PF16537"/>
    </source>
</evidence>
<evidence type="ECO:0000256" key="1">
    <source>
        <dbReference type="SAM" id="Phobius"/>
    </source>
</evidence>
<dbReference type="RefSeq" id="WP_271347843.1">
    <property type="nucleotide sequence ID" value="NZ_JAQJZJ010000004.1"/>
</dbReference>
<organism evidence="3 4">
    <name type="scientific">Pseudomonas aestuarii</name>
    <dbReference type="NCBI Taxonomy" id="3018340"/>
    <lineage>
        <taxon>Bacteria</taxon>
        <taxon>Pseudomonadati</taxon>
        <taxon>Pseudomonadota</taxon>
        <taxon>Gammaproteobacteria</taxon>
        <taxon>Pseudomonadales</taxon>
        <taxon>Pseudomonadaceae</taxon>
        <taxon>Pseudomonas</taxon>
    </lineage>
</organism>
<proteinExistence type="predicted"/>
<dbReference type="InterPro" id="IPR032389">
    <property type="entry name" value="GspB_C"/>
</dbReference>
<evidence type="ECO:0000313" key="4">
    <source>
        <dbReference type="Proteomes" id="UP001212042"/>
    </source>
</evidence>
<keyword evidence="1" id="KW-1133">Transmembrane helix</keyword>
<keyword evidence="4" id="KW-1185">Reference proteome</keyword>
<sequence length="257" mass="27652">MSYILNALKHSESQRNRGEIPHIDSQPEFGKVQSRKWTDHLWKWLALAALVALLLSLAWGLFGAAPSNVPATPAASAAAVEPATLQPASPDVIPLALPEPREQAPGLPALQGMAGVRIRLDDEAEPGAAGASGMRESPRVVLDMPVSRGVAAPPTPSRAAPAVVREALPVRAEAPPEEVLSGVNHWKTLPADVQRQIREMAFSAHIYSSDPAARFIRVSGRTLREGDQLGAQLKLLQIARDGIVFSYNGDKFWFGFN</sequence>
<comment type="caution">
    <text evidence="3">The sequence shown here is derived from an EMBL/GenBank/DDBJ whole genome shotgun (WGS) entry which is preliminary data.</text>
</comment>
<dbReference type="EMBL" id="JAQJZJ010000004">
    <property type="protein sequence ID" value="MDA7086950.1"/>
    <property type="molecule type" value="Genomic_DNA"/>
</dbReference>
<protein>
    <submittedName>
        <fullName evidence="3">General secretion pathway protein GspB</fullName>
    </submittedName>
</protein>
<accession>A0ABT4XFF4</accession>
<gene>
    <name evidence="3" type="ORF">PH586_11200</name>
</gene>
<dbReference type="Proteomes" id="UP001212042">
    <property type="component" value="Unassembled WGS sequence"/>
</dbReference>
<evidence type="ECO:0000313" key="3">
    <source>
        <dbReference type="EMBL" id="MDA7086950.1"/>
    </source>
</evidence>
<keyword evidence="1" id="KW-0472">Membrane</keyword>
<dbReference type="Pfam" id="PF16537">
    <property type="entry name" value="T2SSB"/>
    <property type="match status" value="1"/>
</dbReference>